<dbReference type="InterPro" id="IPR011013">
    <property type="entry name" value="Gal_mutarotase_sf_dom"/>
</dbReference>
<feature type="transmembrane region" description="Helical" evidence="4">
    <location>
        <begin position="910"/>
        <end position="930"/>
    </location>
</feature>
<evidence type="ECO:0000259" key="6">
    <source>
        <dbReference type="Pfam" id="PF10091"/>
    </source>
</evidence>
<evidence type="ECO:0000256" key="1">
    <source>
        <dbReference type="ARBA" id="ARBA00022676"/>
    </source>
</evidence>
<dbReference type="PANTHER" id="PTHR37469">
    <property type="entry name" value="CELLOBIONIC ACID PHOSPHORYLASE-RELATED"/>
    <property type="match status" value="1"/>
</dbReference>
<dbReference type="InterPro" id="IPR019282">
    <property type="entry name" value="Glycoamylase-like_cons_dom"/>
</dbReference>
<dbReference type="CDD" id="cd11756">
    <property type="entry name" value="GH94N_ChvB_NdvB_1_like"/>
    <property type="match status" value="1"/>
</dbReference>
<dbReference type="SMART" id="SM01068">
    <property type="entry name" value="CBM_X"/>
    <property type="match status" value="2"/>
</dbReference>
<gene>
    <name evidence="8" type="ORF">FHP08_00215</name>
</gene>
<dbReference type="Gene3D" id="1.50.10.10">
    <property type="match status" value="1"/>
</dbReference>
<feature type="domain" description="Glycosyl hydrolase 94 catalytic" evidence="7">
    <location>
        <begin position="2369"/>
        <end position="2793"/>
    </location>
</feature>
<feature type="compositionally biased region" description="Low complexity" evidence="3">
    <location>
        <begin position="2045"/>
        <end position="2058"/>
    </location>
</feature>
<dbReference type="CDD" id="cd11753">
    <property type="entry name" value="GH94N_ChvB_NdvB_2_like"/>
    <property type="match status" value="1"/>
</dbReference>
<dbReference type="OrthoDB" id="9769991at2"/>
<dbReference type="InterPro" id="IPR010383">
    <property type="entry name" value="Glyco_hydrolase_94_b-supersand"/>
</dbReference>
<dbReference type="InterPro" id="IPR052047">
    <property type="entry name" value="GH94_Enzymes"/>
</dbReference>
<feature type="transmembrane region" description="Helical" evidence="4">
    <location>
        <begin position="432"/>
        <end position="452"/>
    </location>
</feature>
<feature type="region of interest" description="Disordered" evidence="3">
    <location>
        <begin position="1"/>
        <end position="36"/>
    </location>
</feature>
<dbReference type="Pfam" id="PF06165">
    <property type="entry name" value="GH94_b-supersand"/>
    <property type="match status" value="2"/>
</dbReference>
<feature type="transmembrane region" description="Helical" evidence="4">
    <location>
        <begin position="870"/>
        <end position="890"/>
    </location>
</feature>
<dbReference type="SUPFAM" id="SSF48208">
    <property type="entry name" value="Six-hairpin glycosidases"/>
    <property type="match status" value="1"/>
</dbReference>
<keyword evidence="1" id="KW-0328">Glycosyltransferase</keyword>
<reference evidence="8 9" key="1">
    <citation type="submission" date="2019-06" db="EMBL/GenBank/DDBJ databases">
        <title>Quisquiliibacterium sp. nov., isolated from a maize field.</title>
        <authorList>
            <person name="Lin S.-Y."/>
            <person name="Tsai C.-F."/>
            <person name="Young C.-C."/>
        </authorList>
    </citation>
    <scope>NUCLEOTIDE SEQUENCE [LARGE SCALE GENOMIC DNA]</scope>
    <source>
        <strain evidence="8 9">CC-CFT501</strain>
    </source>
</reference>
<dbReference type="GO" id="GO:0016757">
    <property type="term" value="F:glycosyltransferase activity"/>
    <property type="evidence" value="ECO:0007669"/>
    <property type="project" value="UniProtKB-KW"/>
</dbReference>
<dbReference type="Gene3D" id="2.70.98.40">
    <property type="entry name" value="Glycoside hydrolase, family 65, N-terminal domain"/>
    <property type="match status" value="2"/>
</dbReference>
<comment type="caution">
    <text evidence="8">The sequence shown here is derived from an EMBL/GenBank/DDBJ whole genome shotgun (WGS) entry which is preliminary data.</text>
</comment>
<proteinExistence type="predicted"/>
<dbReference type="InterPro" id="IPR037820">
    <property type="entry name" value="GH94N_NdvB"/>
</dbReference>
<evidence type="ECO:0000313" key="9">
    <source>
        <dbReference type="Proteomes" id="UP000321548"/>
    </source>
</evidence>
<dbReference type="GO" id="GO:0030246">
    <property type="term" value="F:carbohydrate binding"/>
    <property type="evidence" value="ECO:0007669"/>
    <property type="project" value="InterPro"/>
</dbReference>
<feature type="region of interest" description="Disordered" evidence="3">
    <location>
        <begin position="2041"/>
        <end position="2063"/>
    </location>
</feature>
<organism evidence="8 9">
    <name type="scientific">Zeimonas arvi</name>
    <dbReference type="NCBI Taxonomy" id="2498847"/>
    <lineage>
        <taxon>Bacteria</taxon>
        <taxon>Pseudomonadati</taxon>
        <taxon>Pseudomonadota</taxon>
        <taxon>Betaproteobacteria</taxon>
        <taxon>Burkholderiales</taxon>
        <taxon>Burkholderiaceae</taxon>
        <taxon>Zeimonas</taxon>
    </lineage>
</organism>
<keyword evidence="9" id="KW-1185">Reference proteome</keyword>
<dbReference type="RefSeq" id="WP_147702307.1">
    <property type="nucleotide sequence ID" value="NZ_VDUY01000001.1"/>
</dbReference>
<feature type="transmembrane region" description="Helical" evidence="4">
    <location>
        <begin position="464"/>
        <end position="483"/>
    </location>
</feature>
<feature type="domain" description="Glycosyl hydrolase 94 supersandwich" evidence="5">
    <location>
        <begin position="2085"/>
        <end position="2356"/>
    </location>
</feature>
<keyword evidence="2 8" id="KW-0808">Transferase</keyword>
<dbReference type="PANTHER" id="PTHR37469:SF2">
    <property type="entry name" value="CELLOBIONIC ACID PHOSPHORYLASE"/>
    <property type="match status" value="1"/>
</dbReference>
<dbReference type="Pfam" id="PF10091">
    <property type="entry name" value="Glycoamylase"/>
    <property type="match status" value="1"/>
</dbReference>
<keyword evidence="4" id="KW-0472">Membrane</keyword>
<evidence type="ECO:0000313" key="8">
    <source>
        <dbReference type="EMBL" id="TXL68166.1"/>
    </source>
</evidence>
<protein>
    <submittedName>
        <fullName evidence="8">Glycosyl transferase</fullName>
    </submittedName>
</protein>
<dbReference type="InterPro" id="IPR033432">
    <property type="entry name" value="GH94_catalytic"/>
</dbReference>
<dbReference type="InterPro" id="IPR037018">
    <property type="entry name" value="GH65_N"/>
</dbReference>
<accession>A0A5C8P3D5</accession>
<dbReference type="InterPro" id="IPR012341">
    <property type="entry name" value="6hp_glycosidase-like_sf"/>
</dbReference>
<dbReference type="Pfam" id="PF17167">
    <property type="entry name" value="Glyco_hydro_94"/>
    <property type="match status" value="1"/>
</dbReference>
<feature type="domain" description="Glycosyl hydrolase 94 supersandwich" evidence="5">
    <location>
        <begin position="1582"/>
        <end position="1858"/>
    </location>
</feature>
<dbReference type="SUPFAM" id="SSF74650">
    <property type="entry name" value="Galactose mutarotase-like"/>
    <property type="match status" value="2"/>
</dbReference>
<sequence>MSEDQSRARETRSNRAWLRPFGPKTPAFRRDSHAAPWHNEAPIRADLFSIERLEQHAESLAASQPVTDKPKAGRSLAARLADDESVLREAYRTTASAAAEGEAITPAAEWLLDNYHLVDEQIREIRNDLPPGYYRQLPKLADGPLVGFPRVFGLAWAFVAHTDSHFEPGALRRFVRAYQRIQPLTTGELWAIAITLRILLIENLRRSARRLVTSRAARREADALADRILGVDTRPAEPIVEVLARRDDAPLPAAFAAQLVQRLRDQDPKVMPALAWLDERLAAQGTTADAIVHDEHQSQGAANVTVRNIITSMRLISDVDWADFVESVSLVDDVLRAGSEFADMDFSTRNLYRDAIEELAQGSRLTELDVARAALKAASDAALAAIGDDAQRRVNDPGYHLIAGGRRAFEATIGYRPPLLARPGRFSAAAGLPGYIAVVALVAALVLCLPLLPLARLGIGGWHLALLALVGAIPAIDAAMALVNRGVTQTVGAAILPGLELRDGVHSTLRTLIAVPMLLTTRADVEELVEALEIHHLSSPDGELHYALLSDWTDADAENVEGDEALVDAAAAGIARLNRRYGPAAGGERFLLLHRRRVWNEGQGRWIGWERKRGKLHELNRLLRGATDTTFMIIDGQPPAVPPGVRYVITLDADTRMPRDTARRLIGKMAHPLNRPRFDASSRRVVEGYGILQPRVTPSLPIGDEGSIFQRLFAAAGGIDPYAAAVSDVYQDLFGEGSYTGKGIYDVDAFAAALDGRVGESMLLSHDLFEGSFARSGLASDIEIVEEFPARYDVATARQHRWARGDWQLAPWILGRGHAADGDRRMSTVPPLGRWKMLDNLRRSLSAPVALAALMAGWALPLWAAVTWTGFVAATIAVSTLLPVLAGLTLRHSRLSARSRVHALATELRLALSQTALLLVFLAHQAWLMADAIGRTLFRLIVSHRHLLDWVTAAQAKVGRRLELAGFYRQMSRGVAIGVAAAIFVWLAGRDAWPVAAPFVFAWLASPAVARWSSLSPGMAERPQISLANVRTLRQIARRTWRYFENFVTTADNMLPPDNFQEDPHPAIAHRTSPTNIGLYLLSAVSARDFGWAGTADTVGRIESTLATMNSLPRFRGHFYNWYDTRALCPLDPKYISSVDSGNLAGHLIALANACREWSRSPIALADSFAGIDDNLSLARAALRALPDDRRTQTITRHQLEAALDALSAELGRHGMQPARAADPFASMSPQAATAADIARTLASERGDDAGEEMLFWVEATQRSIASHCRDLAATGPDGRLLERRLTALEAAARSMANAMEFGFLLDADRKLLSIGYRVAEDTLDPSCYDLLASEAHLASFVAIAKGDVPSPHWFRLGRAVTTIGHGVALISWSGSMFEYLMPSLVMRAPIGSLLEQSNRLIVRRQIAYGAERGVPWGLSESAYNVRDLEFTYQYSNFGIPGLGLKRGLGENIVVAPYATALAAMVDAEAATRNFSRLDSLGAQGRFGFYEALDYTRARLPKGSHFTIVRTFMAHHQGMTVVALSNALLDGIMRSRFHAEPIIQATELLLQERTPRNVEPAHPRAEEVATAATARDLQLPAVRRLRSPHHSQPQSHLLSNGRYTVMLTAAGSGYSRCGDIAVTRWREDATRDDWGSYVFLRDAASGAVWSAGCQPSGVEPDDYVVTFNEDRAEFVRHDGTIATTLEVIVSQEGDAEVRRVSVSNTGNRSREIDLTSYAEIVLAPPAADAAHPAFSKLFVQTEHLVKDGAILATRRRRSPGEPEIWAAHFAVVEGEAVGDQQIETDRVRFLGREREIRAPIAVMDGRPLSNTVGAVLDPVFALRRRLRIAPGRTARIAFWTVVAPSRSDLLDLIDSHNDTTAYDRAATLAWTQAQVQMNHLGIDEEQAIVFQRLAGHVIYADSSMRSSSDTIRRGIAGPPALWAQGISGDIPIVLLRIDSIDDIGIVRELLRAHEWWRMKQLAVDLVILNERASSYTQDLQIALETQIRTSQSRPSIRASATSGSVIVLRTDLIAAQTRALLLALARVVLVGRRGGLSEQLSRVQAAPSGAPAPRRAPSVEAPQDTPAVPALEYFNGFGGFAADGRAYVTILDGGRSIPAPWVNVIANPSFGFQVAVEGSGYTWSLGSRENQLTPWSNDPVTDRPGEVIYLRDEDSGELWGPTAQPIRHPASPYVATHGQGYSRFEHTAHGIELDLIQYVPLEDPVKISRLSIRNRSGRSRRLSVTAYVEWVLGPSRAASAPSIVTDIDAATGAMFARNPWNMNFGSRVAFADLCGQQIAWTADRREFLGRNGSLDNPAALTAKVPLSKRVGAALDPCGALQAPVELAPGGTAEIVFFLGQASTAADAQSLITRYRAADLDAVLREVVQYWDELLGTVKVKTPDRSMDIMLNRWLLYQTLACRVWARSAFYQASGAYGFRDQLQDSMALAVARPALTREHLLRAAGRQFVEGDFQHWWLPPSGQGVRTRISDDRVWLAYAAAHYAATTGDTAVLDESISFLEGQSLQPGEHDAYFQPALSEESASLFEHCARGLDLSLAVGAHGLPLIGTGDWNDGMNRVGEHGKGESVWLGWFLHATLAAFVPIAEARGEETRAARWLAHLRLLRESLERDGWDGDWYRRGYFDDGTPLGSFVSDECRIDSIAQSWSVLSGAGDPVRALRAMAAVDEQLIRDDDGLALLFTPPFDRTTLDPGYVKGYPPGVRENGGQYAHAAAWSVLALAALGQGDKAASLFGMVNPVSHTSTRADVQRYKLEPYVAAADVYSVAPHVGRGGWSWYTGAAGWLYRAGIEGILGFRLQGTWLLLDPCIPVAWPGFELAFSHQSTRYRIAVQNPHGVSRGVVFAELDGTMLPEGPIRVALVDDGETHDLRLTLG</sequence>
<dbReference type="Gene3D" id="1.50.10.140">
    <property type="match status" value="2"/>
</dbReference>
<evidence type="ECO:0000256" key="3">
    <source>
        <dbReference type="SAM" id="MobiDB-lite"/>
    </source>
</evidence>
<dbReference type="InterPro" id="IPR037824">
    <property type="entry name" value="GH94N_2_NdvB"/>
</dbReference>
<evidence type="ECO:0000256" key="4">
    <source>
        <dbReference type="SAM" id="Phobius"/>
    </source>
</evidence>
<keyword evidence="4" id="KW-0812">Transmembrane</keyword>
<dbReference type="GO" id="GO:0005975">
    <property type="term" value="P:carbohydrate metabolic process"/>
    <property type="evidence" value="ECO:0007669"/>
    <property type="project" value="InterPro"/>
</dbReference>
<feature type="compositionally biased region" description="Basic and acidic residues" evidence="3">
    <location>
        <begin position="1"/>
        <end position="13"/>
    </location>
</feature>
<keyword evidence="4" id="KW-1133">Transmembrane helix</keyword>
<dbReference type="Proteomes" id="UP000321548">
    <property type="component" value="Unassembled WGS sequence"/>
</dbReference>
<name>A0A5C8P3D5_9BURK</name>
<dbReference type="Gene3D" id="2.60.420.10">
    <property type="entry name" value="Maltose phosphorylase, domain 3"/>
    <property type="match status" value="1"/>
</dbReference>
<evidence type="ECO:0000256" key="2">
    <source>
        <dbReference type="ARBA" id="ARBA00022679"/>
    </source>
</evidence>
<feature type="domain" description="Glycoamylase-like" evidence="6">
    <location>
        <begin position="1332"/>
        <end position="1540"/>
    </location>
</feature>
<evidence type="ECO:0000259" key="5">
    <source>
        <dbReference type="Pfam" id="PF06165"/>
    </source>
</evidence>
<dbReference type="EMBL" id="VDUY01000001">
    <property type="protein sequence ID" value="TXL68166.1"/>
    <property type="molecule type" value="Genomic_DNA"/>
</dbReference>
<dbReference type="InterPro" id="IPR008928">
    <property type="entry name" value="6-hairpin_glycosidase_sf"/>
</dbReference>
<evidence type="ECO:0000259" key="7">
    <source>
        <dbReference type="Pfam" id="PF17167"/>
    </source>
</evidence>